<name>A0A8K0UNP0_9AGAR</name>
<proteinExistence type="predicted"/>
<keyword evidence="1" id="KW-0812">Transmembrane</keyword>
<sequence>MLSFVSMILSTVMPLVGIIWLSLLTAVSAQVVQNGQVFTNGLAIVDAPQPNTIVHAGSNINLAVEVSGNGKLSLPTSLPSAASPNTFAALEFYLVSSQTTLNLTVVSGTDMLLQEPGSTVKHLDWSLPKCIPSGSYNLTAYETSVIGGIPRFSITSIPLQVENPSPSGDCTSLSNILQTQPQPANQLNQSPWLDPGFNPTAPISSSTPGQLSFVAPTPTPTFSVPGVITMTIWSTEEWPLSMVPSGMFTTVYLGPSAPTPSIITTDITTTLGLNPAFTYPGGIAAMRSGATTVIRSTVTVTPTPTPVTVIFVSMQTITTTTTAPGRTVIFTTTAMTAVSSMTAFVEPNVNDPNSRFLPVNTASSLQISFFGHLITLALVVALVGL</sequence>
<keyword evidence="4" id="KW-1185">Reference proteome</keyword>
<dbReference type="EMBL" id="JAEVFJ010000015">
    <property type="protein sequence ID" value="KAH8100623.1"/>
    <property type="molecule type" value="Genomic_DNA"/>
</dbReference>
<dbReference type="AlphaFoldDB" id="A0A8K0UNP0"/>
<dbReference type="Proteomes" id="UP000813824">
    <property type="component" value="Unassembled WGS sequence"/>
</dbReference>
<keyword evidence="2" id="KW-0732">Signal</keyword>
<evidence type="ECO:0000313" key="3">
    <source>
        <dbReference type="EMBL" id="KAH8100623.1"/>
    </source>
</evidence>
<comment type="caution">
    <text evidence="3">The sequence shown here is derived from an EMBL/GenBank/DDBJ whole genome shotgun (WGS) entry which is preliminary data.</text>
</comment>
<feature type="chain" id="PRO_5035419105" evidence="2">
    <location>
        <begin position="30"/>
        <end position="385"/>
    </location>
</feature>
<feature type="signal peptide" evidence="2">
    <location>
        <begin position="1"/>
        <end position="29"/>
    </location>
</feature>
<protein>
    <submittedName>
        <fullName evidence="3">Uncharacterized protein</fullName>
    </submittedName>
</protein>
<gene>
    <name evidence="3" type="ORF">BXZ70DRAFT_938076</name>
</gene>
<dbReference type="OrthoDB" id="3267335at2759"/>
<feature type="transmembrane region" description="Helical" evidence="1">
    <location>
        <begin position="365"/>
        <end position="384"/>
    </location>
</feature>
<evidence type="ECO:0000313" key="4">
    <source>
        <dbReference type="Proteomes" id="UP000813824"/>
    </source>
</evidence>
<reference evidence="3" key="1">
    <citation type="journal article" date="2021" name="New Phytol.">
        <title>Evolutionary innovations through gain and loss of genes in the ectomycorrhizal Boletales.</title>
        <authorList>
            <person name="Wu G."/>
            <person name="Miyauchi S."/>
            <person name="Morin E."/>
            <person name="Kuo A."/>
            <person name="Drula E."/>
            <person name="Varga T."/>
            <person name="Kohler A."/>
            <person name="Feng B."/>
            <person name="Cao Y."/>
            <person name="Lipzen A."/>
            <person name="Daum C."/>
            <person name="Hundley H."/>
            <person name="Pangilinan J."/>
            <person name="Johnson J."/>
            <person name="Barry K."/>
            <person name="LaButti K."/>
            <person name="Ng V."/>
            <person name="Ahrendt S."/>
            <person name="Min B."/>
            <person name="Choi I.G."/>
            <person name="Park H."/>
            <person name="Plett J.M."/>
            <person name="Magnuson J."/>
            <person name="Spatafora J.W."/>
            <person name="Nagy L.G."/>
            <person name="Henrissat B."/>
            <person name="Grigoriev I.V."/>
            <person name="Yang Z.L."/>
            <person name="Xu J."/>
            <person name="Martin F.M."/>
        </authorList>
    </citation>
    <scope>NUCLEOTIDE SEQUENCE</scope>
    <source>
        <strain evidence="3">KKN 215</strain>
    </source>
</reference>
<keyword evidence="1" id="KW-1133">Transmembrane helix</keyword>
<accession>A0A8K0UNP0</accession>
<evidence type="ECO:0000256" key="2">
    <source>
        <dbReference type="SAM" id="SignalP"/>
    </source>
</evidence>
<organism evidence="3 4">
    <name type="scientific">Cristinia sonorae</name>
    <dbReference type="NCBI Taxonomy" id="1940300"/>
    <lineage>
        <taxon>Eukaryota</taxon>
        <taxon>Fungi</taxon>
        <taxon>Dikarya</taxon>
        <taxon>Basidiomycota</taxon>
        <taxon>Agaricomycotina</taxon>
        <taxon>Agaricomycetes</taxon>
        <taxon>Agaricomycetidae</taxon>
        <taxon>Agaricales</taxon>
        <taxon>Pleurotineae</taxon>
        <taxon>Stephanosporaceae</taxon>
        <taxon>Cristinia</taxon>
    </lineage>
</organism>
<keyword evidence="1" id="KW-0472">Membrane</keyword>
<evidence type="ECO:0000256" key="1">
    <source>
        <dbReference type="SAM" id="Phobius"/>
    </source>
</evidence>